<protein>
    <submittedName>
        <fullName evidence="1">Uncharacterized protein</fullName>
    </submittedName>
</protein>
<dbReference type="EMBL" id="OOIL02003022">
    <property type="protein sequence ID" value="VFQ85766.1"/>
    <property type="molecule type" value="Genomic_DNA"/>
</dbReference>
<organism evidence="1 2">
    <name type="scientific">Cuscuta campestris</name>
    <dbReference type="NCBI Taxonomy" id="132261"/>
    <lineage>
        <taxon>Eukaryota</taxon>
        <taxon>Viridiplantae</taxon>
        <taxon>Streptophyta</taxon>
        <taxon>Embryophyta</taxon>
        <taxon>Tracheophyta</taxon>
        <taxon>Spermatophyta</taxon>
        <taxon>Magnoliopsida</taxon>
        <taxon>eudicotyledons</taxon>
        <taxon>Gunneridae</taxon>
        <taxon>Pentapetalae</taxon>
        <taxon>asterids</taxon>
        <taxon>lamiids</taxon>
        <taxon>Solanales</taxon>
        <taxon>Convolvulaceae</taxon>
        <taxon>Cuscuteae</taxon>
        <taxon>Cuscuta</taxon>
        <taxon>Cuscuta subgen. Grammica</taxon>
        <taxon>Cuscuta sect. Cleistogrammica</taxon>
    </lineage>
</organism>
<dbReference type="AlphaFoldDB" id="A0A484MCU9"/>
<accession>A0A484MCU9</accession>
<dbReference type="Proteomes" id="UP000595140">
    <property type="component" value="Unassembled WGS sequence"/>
</dbReference>
<sequence length="320" mass="34943">MSNWVIVWSIGMPKRIWRSLEQEFTSGTSLLMRNTLTKAGKLGLILLEDLASLAASGSANWLGVSSLQRTFVLDILEFILSNYVVLFRTLIPYEEVLRHQICSILMTSLRTDSEFEGETGEPYFQFAGSMTVGCPTGADVKTPVFGPSEGMTGMAEAIFGLSEVTIVAVAAVGPITEVTGADPIVALDPTKVVIGVDPMTALDPKGMLIRMNEARSLLTEPAKTQYRGRTAESPELSLRSPDPPSLIVVRPRGFRSCIPISGEGTKVFLSMLVLVRAISLDLPLWHRILEILRGISIMKSIRMTTRRFHVVPLSSKCGTS</sequence>
<reference evidence="1 2" key="1">
    <citation type="submission" date="2018-04" db="EMBL/GenBank/DDBJ databases">
        <authorList>
            <person name="Vogel A."/>
        </authorList>
    </citation>
    <scope>NUCLEOTIDE SEQUENCE [LARGE SCALE GENOMIC DNA]</scope>
</reference>
<name>A0A484MCU9_9ASTE</name>
<gene>
    <name evidence="1" type="ORF">CCAM_LOCUS27542</name>
</gene>
<evidence type="ECO:0000313" key="2">
    <source>
        <dbReference type="Proteomes" id="UP000595140"/>
    </source>
</evidence>
<evidence type="ECO:0000313" key="1">
    <source>
        <dbReference type="EMBL" id="VFQ85766.1"/>
    </source>
</evidence>
<proteinExistence type="predicted"/>
<keyword evidence="2" id="KW-1185">Reference proteome</keyword>